<sequence>MWLFSVTIASIIIWSAVVKSLKKKHKGKIIKLMPAGTLSGFILTVSLFQSIRFFKNLG</sequence>
<organism evidence="2 3">
    <name type="scientific">Priestia megaterium</name>
    <name type="common">Bacillus megaterium</name>
    <dbReference type="NCBI Taxonomy" id="1404"/>
    <lineage>
        <taxon>Bacteria</taxon>
        <taxon>Bacillati</taxon>
        <taxon>Bacillota</taxon>
        <taxon>Bacilli</taxon>
        <taxon>Bacillales</taxon>
        <taxon>Bacillaceae</taxon>
        <taxon>Priestia</taxon>
    </lineage>
</organism>
<dbReference type="EMBL" id="CP022674">
    <property type="protein sequence ID" value="AXI30349.1"/>
    <property type="molecule type" value="Genomic_DNA"/>
</dbReference>
<reference evidence="2 3" key="1">
    <citation type="submission" date="2017-07" db="EMBL/GenBank/DDBJ databases">
        <title>Isolation and development of strain Bacillus megaterium SR7 for enhanced growth and metabolite production under supercritical carbon dioxide.</title>
        <authorList>
            <person name="Freedman A.J.E."/>
            <person name="Peet K.C."/>
            <person name="Boock J.T."/>
            <person name="Penn K."/>
            <person name="Prather K.L.J."/>
            <person name="Thompson J.R."/>
        </authorList>
    </citation>
    <scope>NUCLEOTIDE SEQUENCE [LARGE SCALE GENOMIC DNA]</scope>
    <source>
        <strain evidence="2 3">SR7</strain>
    </source>
</reference>
<keyword evidence="1" id="KW-0472">Membrane</keyword>
<name>A0AA86I225_PRIMG</name>
<keyword evidence="1" id="KW-0812">Transmembrane</keyword>
<keyword evidence="1" id="KW-1133">Transmembrane helix</keyword>
<proteinExistence type="predicted"/>
<evidence type="ECO:0000313" key="2">
    <source>
        <dbReference type="EMBL" id="AXI30349.1"/>
    </source>
</evidence>
<dbReference type="Proteomes" id="UP000253834">
    <property type="component" value="Chromosome"/>
</dbReference>
<dbReference type="AlphaFoldDB" id="A0AA86I225"/>
<gene>
    <name evidence="2" type="ORF">CIB87_15415</name>
</gene>
<feature type="transmembrane region" description="Helical" evidence="1">
    <location>
        <begin position="30"/>
        <end position="48"/>
    </location>
</feature>
<evidence type="ECO:0000256" key="1">
    <source>
        <dbReference type="SAM" id="Phobius"/>
    </source>
</evidence>
<accession>A0AA86I225</accession>
<evidence type="ECO:0000313" key="3">
    <source>
        <dbReference type="Proteomes" id="UP000253834"/>
    </source>
</evidence>
<protein>
    <submittedName>
        <fullName evidence="2">Uncharacterized protein</fullName>
    </submittedName>
</protein>